<dbReference type="EMBL" id="MNCJ02000327">
    <property type="protein sequence ID" value="KAF5778596.1"/>
    <property type="molecule type" value="Genomic_DNA"/>
</dbReference>
<reference evidence="1" key="2">
    <citation type="submission" date="2020-06" db="EMBL/GenBank/DDBJ databases">
        <title>Helianthus annuus Genome sequencing and assembly Release 2.</title>
        <authorList>
            <person name="Gouzy J."/>
            <person name="Langlade N."/>
            <person name="Munos S."/>
        </authorList>
    </citation>
    <scope>NUCLEOTIDE SEQUENCE</scope>
    <source>
        <tissue evidence="1">Leaves</tissue>
    </source>
</reference>
<protein>
    <submittedName>
        <fullName evidence="1">Uncharacterized protein</fullName>
    </submittedName>
</protein>
<keyword evidence="2" id="KW-1185">Reference proteome</keyword>
<dbReference type="Proteomes" id="UP000215914">
    <property type="component" value="Unassembled WGS sequence"/>
</dbReference>
<gene>
    <name evidence="1" type="ORF">HanXRQr2_Chr12g0549381</name>
</gene>
<dbReference type="Gramene" id="mRNA:HanXRQr2_Chr12g0549381">
    <property type="protein sequence ID" value="CDS:HanXRQr2_Chr12g0549381.1"/>
    <property type="gene ID" value="HanXRQr2_Chr12g0549381"/>
</dbReference>
<proteinExistence type="predicted"/>
<evidence type="ECO:0000313" key="1">
    <source>
        <dbReference type="EMBL" id="KAF5778596.1"/>
    </source>
</evidence>
<organism evidence="1 2">
    <name type="scientific">Helianthus annuus</name>
    <name type="common">Common sunflower</name>
    <dbReference type="NCBI Taxonomy" id="4232"/>
    <lineage>
        <taxon>Eukaryota</taxon>
        <taxon>Viridiplantae</taxon>
        <taxon>Streptophyta</taxon>
        <taxon>Embryophyta</taxon>
        <taxon>Tracheophyta</taxon>
        <taxon>Spermatophyta</taxon>
        <taxon>Magnoliopsida</taxon>
        <taxon>eudicotyledons</taxon>
        <taxon>Gunneridae</taxon>
        <taxon>Pentapetalae</taxon>
        <taxon>asterids</taxon>
        <taxon>campanulids</taxon>
        <taxon>Asterales</taxon>
        <taxon>Asteraceae</taxon>
        <taxon>Asteroideae</taxon>
        <taxon>Heliantheae alliance</taxon>
        <taxon>Heliantheae</taxon>
        <taxon>Helianthus</taxon>
    </lineage>
</organism>
<accession>A0A9K3MWU6</accession>
<name>A0A9K3MWU6_HELAN</name>
<dbReference type="AlphaFoldDB" id="A0A9K3MWU6"/>
<reference evidence="1" key="1">
    <citation type="journal article" date="2017" name="Nature">
        <title>The sunflower genome provides insights into oil metabolism, flowering and Asterid evolution.</title>
        <authorList>
            <person name="Badouin H."/>
            <person name="Gouzy J."/>
            <person name="Grassa C.J."/>
            <person name="Murat F."/>
            <person name="Staton S.E."/>
            <person name="Cottret L."/>
            <person name="Lelandais-Briere C."/>
            <person name="Owens G.L."/>
            <person name="Carrere S."/>
            <person name="Mayjonade B."/>
            <person name="Legrand L."/>
            <person name="Gill N."/>
            <person name="Kane N.C."/>
            <person name="Bowers J.E."/>
            <person name="Hubner S."/>
            <person name="Bellec A."/>
            <person name="Berard A."/>
            <person name="Berges H."/>
            <person name="Blanchet N."/>
            <person name="Boniface M.C."/>
            <person name="Brunel D."/>
            <person name="Catrice O."/>
            <person name="Chaidir N."/>
            <person name="Claudel C."/>
            <person name="Donnadieu C."/>
            <person name="Faraut T."/>
            <person name="Fievet G."/>
            <person name="Helmstetter N."/>
            <person name="King M."/>
            <person name="Knapp S.J."/>
            <person name="Lai Z."/>
            <person name="Le Paslier M.C."/>
            <person name="Lippi Y."/>
            <person name="Lorenzon L."/>
            <person name="Mandel J.R."/>
            <person name="Marage G."/>
            <person name="Marchand G."/>
            <person name="Marquand E."/>
            <person name="Bret-Mestries E."/>
            <person name="Morien E."/>
            <person name="Nambeesan S."/>
            <person name="Nguyen T."/>
            <person name="Pegot-Espagnet P."/>
            <person name="Pouilly N."/>
            <person name="Raftis F."/>
            <person name="Sallet E."/>
            <person name="Schiex T."/>
            <person name="Thomas J."/>
            <person name="Vandecasteele C."/>
            <person name="Vares D."/>
            <person name="Vear F."/>
            <person name="Vautrin S."/>
            <person name="Crespi M."/>
            <person name="Mangin B."/>
            <person name="Burke J.M."/>
            <person name="Salse J."/>
            <person name="Munos S."/>
            <person name="Vincourt P."/>
            <person name="Rieseberg L.H."/>
            <person name="Langlade N.B."/>
        </authorList>
    </citation>
    <scope>NUCLEOTIDE SEQUENCE</scope>
    <source>
        <tissue evidence="1">Leaves</tissue>
    </source>
</reference>
<comment type="caution">
    <text evidence="1">The sequence shown here is derived from an EMBL/GenBank/DDBJ whole genome shotgun (WGS) entry which is preliminary data.</text>
</comment>
<sequence>MQNDMDVESPIYKRAWSSAWLGQLAVESSVLWSESKLNYLRSSPVKVHTKG</sequence>
<evidence type="ECO:0000313" key="2">
    <source>
        <dbReference type="Proteomes" id="UP000215914"/>
    </source>
</evidence>